<proteinExistence type="predicted"/>
<gene>
    <name evidence="2" type="primary">AUGUSTUS-3.0.2_31416</name>
    <name evidence="2" type="ORF">TcasGA2_TC031416</name>
</gene>
<name>A0A139WAP2_TRICA</name>
<evidence type="ECO:0000313" key="2">
    <source>
        <dbReference type="EMBL" id="KYB25002.1"/>
    </source>
</evidence>
<reference evidence="2 3" key="2">
    <citation type="journal article" date="2010" name="Nucleic Acids Res.">
        <title>BeetleBase in 2010: revisions to provide comprehensive genomic information for Tribolium castaneum.</title>
        <authorList>
            <person name="Kim H.S."/>
            <person name="Murphy T."/>
            <person name="Xia J."/>
            <person name="Caragea D."/>
            <person name="Park Y."/>
            <person name="Beeman R.W."/>
            <person name="Lorenzen M.D."/>
            <person name="Butcher S."/>
            <person name="Manak J.R."/>
            <person name="Brown S.J."/>
        </authorList>
    </citation>
    <scope>GENOME REANNOTATION</scope>
    <source>
        <strain evidence="2 3">Georgia GA2</strain>
    </source>
</reference>
<dbReference type="AlphaFoldDB" id="A0A139WAP2"/>
<evidence type="ECO:0000256" key="1">
    <source>
        <dbReference type="SAM" id="SignalP"/>
    </source>
</evidence>
<dbReference type="KEGG" id="tca:103314536"/>
<dbReference type="EMBL" id="KQ971380">
    <property type="protein sequence ID" value="KYB25002.1"/>
    <property type="molecule type" value="Genomic_DNA"/>
</dbReference>
<accession>A0A139WAP2</accession>
<evidence type="ECO:0000313" key="3">
    <source>
        <dbReference type="Proteomes" id="UP000007266"/>
    </source>
</evidence>
<dbReference type="Pfam" id="PF11901">
    <property type="entry name" value="DM9"/>
    <property type="match status" value="1"/>
</dbReference>
<dbReference type="Proteomes" id="UP000007266">
    <property type="component" value="Linkage group 10"/>
</dbReference>
<dbReference type="PANTHER" id="PTHR31649">
    <property type="entry name" value="AGAP009604-PA"/>
    <property type="match status" value="1"/>
</dbReference>
<dbReference type="InterPro" id="IPR006616">
    <property type="entry name" value="DM9_repeat"/>
</dbReference>
<keyword evidence="3" id="KW-1185">Reference proteome</keyword>
<dbReference type="FunCoup" id="A0A139WAP2">
    <property type="interactions" value="67"/>
</dbReference>
<organism evidence="2 3">
    <name type="scientific">Tribolium castaneum</name>
    <name type="common">Red flour beetle</name>
    <dbReference type="NCBI Taxonomy" id="7070"/>
    <lineage>
        <taxon>Eukaryota</taxon>
        <taxon>Metazoa</taxon>
        <taxon>Ecdysozoa</taxon>
        <taxon>Arthropoda</taxon>
        <taxon>Hexapoda</taxon>
        <taxon>Insecta</taxon>
        <taxon>Pterygota</taxon>
        <taxon>Neoptera</taxon>
        <taxon>Endopterygota</taxon>
        <taxon>Coleoptera</taxon>
        <taxon>Polyphaga</taxon>
        <taxon>Cucujiformia</taxon>
        <taxon>Tenebrionidae</taxon>
        <taxon>Tenebrionidae incertae sedis</taxon>
        <taxon>Tribolium</taxon>
    </lineage>
</organism>
<dbReference type="SMART" id="SM00696">
    <property type="entry name" value="DM9"/>
    <property type="match status" value="1"/>
</dbReference>
<feature type="chain" id="PRO_5007299617" evidence="1">
    <location>
        <begin position="23"/>
        <end position="194"/>
    </location>
</feature>
<sequence>MFRFSFLSLIYLLSNYSPQYLCLQENYYWRQYTGDVPKDAVVGGQDINHKNIYIGQAYVQNEGLIVAQIFPKIREVYAPINGIKKIQNHIKILCGPYENFYWASANSSKLHLQLIGQHAVIGGHEDGHGVINIGRISYEGETKIGKINSFRTETAAFFFNKNQKEAFVNSYEILLYRENSYDIDARSKTVAASK</sequence>
<dbReference type="GO" id="GO:0005737">
    <property type="term" value="C:cytoplasm"/>
    <property type="evidence" value="ECO:0000318"/>
    <property type="project" value="GO_Central"/>
</dbReference>
<protein>
    <submittedName>
        <fullName evidence="2">Uncharacterized protein</fullName>
    </submittedName>
</protein>
<dbReference type="PANTHER" id="PTHR31649:SF10">
    <property type="entry name" value="IP19903P-RELATED"/>
    <property type="match status" value="1"/>
</dbReference>
<reference evidence="2 3" key="1">
    <citation type="journal article" date="2008" name="Nature">
        <title>The genome of the model beetle and pest Tribolium castaneum.</title>
        <authorList>
            <consortium name="Tribolium Genome Sequencing Consortium"/>
            <person name="Richards S."/>
            <person name="Gibbs R.A."/>
            <person name="Weinstock G.M."/>
            <person name="Brown S.J."/>
            <person name="Denell R."/>
            <person name="Beeman R.W."/>
            <person name="Gibbs R."/>
            <person name="Beeman R.W."/>
            <person name="Brown S.J."/>
            <person name="Bucher G."/>
            <person name="Friedrich M."/>
            <person name="Grimmelikhuijzen C.J."/>
            <person name="Klingler M."/>
            <person name="Lorenzen M."/>
            <person name="Richards S."/>
            <person name="Roth S."/>
            <person name="Schroder R."/>
            <person name="Tautz D."/>
            <person name="Zdobnov E.M."/>
            <person name="Muzny D."/>
            <person name="Gibbs R.A."/>
            <person name="Weinstock G.M."/>
            <person name="Attaway T."/>
            <person name="Bell S."/>
            <person name="Buhay C.J."/>
            <person name="Chandrabose M.N."/>
            <person name="Chavez D."/>
            <person name="Clerk-Blankenburg K.P."/>
            <person name="Cree A."/>
            <person name="Dao M."/>
            <person name="Davis C."/>
            <person name="Chacko J."/>
            <person name="Dinh H."/>
            <person name="Dugan-Rocha S."/>
            <person name="Fowler G."/>
            <person name="Garner T.T."/>
            <person name="Garnes J."/>
            <person name="Gnirke A."/>
            <person name="Hawes A."/>
            <person name="Hernandez J."/>
            <person name="Hines S."/>
            <person name="Holder M."/>
            <person name="Hume J."/>
            <person name="Jhangiani S.N."/>
            <person name="Joshi V."/>
            <person name="Khan Z.M."/>
            <person name="Jackson L."/>
            <person name="Kovar C."/>
            <person name="Kowis A."/>
            <person name="Lee S."/>
            <person name="Lewis L.R."/>
            <person name="Margolis J."/>
            <person name="Morgan M."/>
            <person name="Nazareth L.V."/>
            <person name="Nguyen N."/>
            <person name="Okwuonu G."/>
            <person name="Parker D."/>
            <person name="Richards S."/>
            <person name="Ruiz S.J."/>
            <person name="Santibanez J."/>
            <person name="Savard J."/>
            <person name="Scherer S.E."/>
            <person name="Schneider B."/>
            <person name="Sodergren E."/>
            <person name="Tautz D."/>
            <person name="Vattahil S."/>
            <person name="Villasana D."/>
            <person name="White C.S."/>
            <person name="Wright R."/>
            <person name="Park Y."/>
            <person name="Beeman R.W."/>
            <person name="Lord J."/>
            <person name="Oppert B."/>
            <person name="Lorenzen M."/>
            <person name="Brown S."/>
            <person name="Wang L."/>
            <person name="Savard J."/>
            <person name="Tautz D."/>
            <person name="Richards S."/>
            <person name="Weinstock G."/>
            <person name="Gibbs R.A."/>
            <person name="Liu Y."/>
            <person name="Worley K."/>
            <person name="Weinstock G."/>
            <person name="Elsik C.G."/>
            <person name="Reese J.T."/>
            <person name="Elhaik E."/>
            <person name="Landan G."/>
            <person name="Graur D."/>
            <person name="Arensburger P."/>
            <person name="Atkinson P."/>
            <person name="Beeman R.W."/>
            <person name="Beidler J."/>
            <person name="Brown S.J."/>
            <person name="Demuth J.P."/>
            <person name="Drury D.W."/>
            <person name="Du Y.Z."/>
            <person name="Fujiwara H."/>
            <person name="Lorenzen M."/>
            <person name="Maselli V."/>
            <person name="Osanai M."/>
            <person name="Park Y."/>
            <person name="Robertson H.M."/>
            <person name="Tu Z."/>
            <person name="Wang J.J."/>
            <person name="Wang S."/>
            <person name="Richards S."/>
            <person name="Song H."/>
            <person name="Zhang L."/>
            <person name="Sodergren E."/>
            <person name="Werner D."/>
            <person name="Stanke M."/>
            <person name="Morgenstern B."/>
            <person name="Solovyev V."/>
            <person name="Kosarev P."/>
            <person name="Brown G."/>
            <person name="Chen H.C."/>
            <person name="Ermolaeva O."/>
            <person name="Hlavina W."/>
            <person name="Kapustin Y."/>
            <person name="Kiryutin B."/>
            <person name="Kitts P."/>
            <person name="Maglott D."/>
            <person name="Pruitt K."/>
            <person name="Sapojnikov V."/>
            <person name="Souvorov A."/>
            <person name="Mackey A.J."/>
            <person name="Waterhouse R.M."/>
            <person name="Wyder S."/>
            <person name="Zdobnov E.M."/>
            <person name="Zdobnov E.M."/>
            <person name="Wyder S."/>
            <person name="Kriventseva E.V."/>
            <person name="Kadowaki T."/>
            <person name="Bork P."/>
            <person name="Aranda M."/>
            <person name="Bao R."/>
            <person name="Beermann A."/>
            <person name="Berns N."/>
            <person name="Bolognesi R."/>
            <person name="Bonneton F."/>
            <person name="Bopp D."/>
            <person name="Brown S.J."/>
            <person name="Bucher G."/>
            <person name="Butts T."/>
            <person name="Chaumot A."/>
            <person name="Denell R.E."/>
            <person name="Ferrier D.E."/>
            <person name="Friedrich M."/>
            <person name="Gordon C.M."/>
            <person name="Jindra M."/>
            <person name="Klingler M."/>
            <person name="Lan Q."/>
            <person name="Lattorff H.M."/>
            <person name="Laudet V."/>
            <person name="von Levetsow C."/>
            <person name="Liu Z."/>
            <person name="Lutz R."/>
            <person name="Lynch J.A."/>
            <person name="da Fonseca R.N."/>
            <person name="Posnien N."/>
            <person name="Reuter R."/>
            <person name="Roth S."/>
            <person name="Savard J."/>
            <person name="Schinko J.B."/>
            <person name="Schmitt C."/>
            <person name="Schoppmeier M."/>
            <person name="Schroder R."/>
            <person name="Shippy T.D."/>
            <person name="Simonnet F."/>
            <person name="Marques-Souza H."/>
            <person name="Tautz D."/>
            <person name="Tomoyasu Y."/>
            <person name="Trauner J."/>
            <person name="Van der Zee M."/>
            <person name="Vervoort M."/>
            <person name="Wittkopp N."/>
            <person name="Wimmer E.A."/>
            <person name="Yang X."/>
            <person name="Jones A.K."/>
            <person name="Sattelle D.B."/>
            <person name="Ebert P.R."/>
            <person name="Nelson D."/>
            <person name="Scott J.G."/>
            <person name="Beeman R.W."/>
            <person name="Muthukrishnan S."/>
            <person name="Kramer K.J."/>
            <person name="Arakane Y."/>
            <person name="Beeman R.W."/>
            <person name="Zhu Q."/>
            <person name="Hogenkamp D."/>
            <person name="Dixit R."/>
            <person name="Oppert B."/>
            <person name="Jiang H."/>
            <person name="Zou Z."/>
            <person name="Marshall J."/>
            <person name="Elpidina E."/>
            <person name="Vinokurov K."/>
            <person name="Oppert C."/>
            <person name="Zou Z."/>
            <person name="Evans J."/>
            <person name="Lu Z."/>
            <person name="Zhao P."/>
            <person name="Sumathipala N."/>
            <person name="Altincicek B."/>
            <person name="Vilcinskas A."/>
            <person name="Williams M."/>
            <person name="Hultmark D."/>
            <person name="Hetru C."/>
            <person name="Jiang H."/>
            <person name="Grimmelikhuijzen C.J."/>
            <person name="Hauser F."/>
            <person name="Cazzamali G."/>
            <person name="Williamson M."/>
            <person name="Park Y."/>
            <person name="Li B."/>
            <person name="Tanaka Y."/>
            <person name="Predel R."/>
            <person name="Neupert S."/>
            <person name="Schachtner J."/>
            <person name="Verleyen P."/>
            <person name="Raible F."/>
            <person name="Bork P."/>
            <person name="Friedrich M."/>
            <person name="Walden K.K."/>
            <person name="Robertson H.M."/>
            <person name="Angeli S."/>
            <person name="Foret S."/>
            <person name="Bucher G."/>
            <person name="Schuetz S."/>
            <person name="Maleszka R."/>
            <person name="Wimmer E.A."/>
            <person name="Beeman R.W."/>
            <person name="Lorenzen M."/>
            <person name="Tomoyasu Y."/>
            <person name="Miller S.C."/>
            <person name="Grossmann D."/>
            <person name="Bucher G."/>
        </authorList>
    </citation>
    <scope>NUCLEOTIDE SEQUENCE [LARGE SCALE GENOMIC DNA]</scope>
    <source>
        <strain evidence="2 3">Georgia GA2</strain>
    </source>
</reference>
<dbReference type="OrthoDB" id="6767006at2759"/>
<feature type="signal peptide" evidence="1">
    <location>
        <begin position="1"/>
        <end position="22"/>
    </location>
</feature>
<dbReference type="InParanoid" id="A0A139WAP2"/>
<keyword evidence="1" id="KW-0732">Signal</keyword>